<sequence length="181" mass="20670">MLLSAQDSLLLIVDAQERLLPAIHQRDIVTSRMRWLGEIAMQLDVPILITEQYPKGLGYTVSSLQEIIEAGRVVEKTHFSALKEQTFRDVLSEYNKKHIVVMGMETHVCVMQTAIDMQNAGYQVFLPSDTVGSRRPTDKECAIERMRNSGVEIITSEMAAFEWLEKSGTDTFRHISRNWLK</sequence>
<dbReference type="PANTHER" id="PTHR14119">
    <property type="entry name" value="HYDROLASE"/>
    <property type="match status" value="1"/>
</dbReference>
<dbReference type="Pfam" id="PF00857">
    <property type="entry name" value="Isochorismatase"/>
    <property type="match status" value="1"/>
</dbReference>
<dbReference type="InterPro" id="IPR036380">
    <property type="entry name" value="Isochorismatase-like_sf"/>
</dbReference>
<dbReference type="RefSeq" id="WP_053954127.1">
    <property type="nucleotide sequence ID" value="NZ_JBHUMT010000001.1"/>
</dbReference>
<proteinExistence type="predicted"/>
<feature type="domain" description="Isochorismatase-like" evidence="1">
    <location>
        <begin position="8"/>
        <end position="157"/>
    </location>
</feature>
<evidence type="ECO:0000259" key="1">
    <source>
        <dbReference type="Pfam" id="PF00857"/>
    </source>
</evidence>
<dbReference type="Proteomes" id="UP000288361">
    <property type="component" value="Unassembled WGS sequence"/>
</dbReference>
<organism evidence="2 3">
    <name type="scientific">Idiomarina piscisalsi</name>
    <dbReference type="NCBI Taxonomy" id="1096243"/>
    <lineage>
        <taxon>Bacteria</taxon>
        <taxon>Pseudomonadati</taxon>
        <taxon>Pseudomonadota</taxon>
        <taxon>Gammaproteobacteria</taxon>
        <taxon>Alteromonadales</taxon>
        <taxon>Idiomarinaceae</taxon>
        <taxon>Idiomarina</taxon>
    </lineage>
</organism>
<dbReference type="InterPro" id="IPR000868">
    <property type="entry name" value="Isochorismatase-like_dom"/>
</dbReference>
<reference evidence="2 3" key="1">
    <citation type="journal article" date="2011" name="Front. Microbiol.">
        <title>Genomic signatures of strain selection and enhancement in Bacillus atrophaeus var. globigii, a historical biowarfare simulant.</title>
        <authorList>
            <person name="Gibbons H.S."/>
            <person name="Broomall S.M."/>
            <person name="McNew L.A."/>
            <person name="Daligault H."/>
            <person name="Chapman C."/>
            <person name="Bruce D."/>
            <person name="Karavis M."/>
            <person name="Krepps M."/>
            <person name="McGregor P.A."/>
            <person name="Hong C."/>
            <person name="Park K.H."/>
            <person name="Akmal A."/>
            <person name="Feldman A."/>
            <person name="Lin J.S."/>
            <person name="Chang W.E."/>
            <person name="Higgs B.W."/>
            <person name="Demirev P."/>
            <person name="Lindquist J."/>
            <person name="Liem A."/>
            <person name="Fochler E."/>
            <person name="Read T.D."/>
            <person name="Tapia R."/>
            <person name="Johnson S."/>
            <person name="Bishop-Lilly K.A."/>
            <person name="Detter C."/>
            <person name="Han C."/>
            <person name="Sozhamannan S."/>
            <person name="Rosenzweig C.N."/>
            <person name="Skowronski E.W."/>
        </authorList>
    </citation>
    <scope>NUCLEOTIDE SEQUENCE [LARGE SCALE GENOMIC DNA]</scope>
    <source>
        <strain evidence="2 3">TPS4-2</strain>
    </source>
</reference>
<dbReference type="EMBL" id="PIQA01000004">
    <property type="protein sequence ID" value="RUO64431.1"/>
    <property type="molecule type" value="Genomic_DNA"/>
</dbReference>
<keyword evidence="2" id="KW-0378">Hydrolase</keyword>
<evidence type="ECO:0000313" key="3">
    <source>
        <dbReference type="Proteomes" id="UP000288361"/>
    </source>
</evidence>
<accession>A0A432YRV2</accession>
<evidence type="ECO:0000313" key="2">
    <source>
        <dbReference type="EMBL" id="RUO64431.1"/>
    </source>
</evidence>
<dbReference type="SUPFAM" id="SSF52499">
    <property type="entry name" value="Isochorismatase-like hydrolases"/>
    <property type="match status" value="1"/>
</dbReference>
<dbReference type="AlphaFoldDB" id="A0A432YRV2"/>
<gene>
    <name evidence="2" type="ORF">CWI73_06965</name>
</gene>
<dbReference type="InterPro" id="IPR050993">
    <property type="entry name" value="Isochorismatase_domain"/>
</dbReference>
<protein>
    <submittedName>
        <fullName evidence="2">Hydrolase</fullName>
    </submittedName>
</protein>
<dbReference type="CDD" id="cd01012">
    <property type="entry name" value="YcaC_related"/>
    <property type="match status" value="1"/>
</dbReference>
<dbReference type="GO" id="GO:0016787">
    <property type="term" value="F:hydrolase activity"/>
    <property type="evidence" value="ECO:0007669"/>
    <property type="project" value="UniProtKB-KW"/>
</dbReference>
<name>A0A432YRV2_9GAMM</name>
<dbReference type="PANTHER" id="PTHR14119:SF3">
    <property type="entry name" value="ISOCHORISMATASE DOMAIN-CONTAINING PROTEIN 2"/>
    <property type="match status" value="1"/>
</dbReference>
<comment type="caution">
    <text evidence="2">The sequence shown here is derived from an EMBL/GenBank/DDBJ whole genome shotgun (WGS) entry which is preliminary data.</text>
</comment>
<dbReference type="Gene3D" id="3.40.50.850">
    <property type="entry name" value="Isochorismatase-like"/>
    <property type="match status" value="1"/>
</dbReference>